<evidence type="ECO:0000256" key="1">
    <source>
        <dbReference type="SAM" id="Phobius"/>
    </source>
</evidence>
<protein>
    <submittedName>
        <fullName evidence="2">Unannotated protein</fullName>
    </submittedName>
</protein>
<feature type="transmembrane region" description="Helical" evidence="1">
    <location>
        <begin position="6"/>
        <end position="21"/>
    </location>
</feature>
<dbReference type="EMBL" id="CAEZUO010000171">
    <property type="protein sequence ID" value="CAB4621623.1"/>
    <property type="molecule type" value="Genomic_DNA"/>
</dbReference>
<evidence type="ECO:0000313" key="2">
    <source>
        <dbReference type="EMBL" id="CAB4621623.1"/>
    </source>
</evidence>
<keyword evidence="1" id="KW-0472">Membrane</keyword>
<gene>
    <name evidence="2" type="ORF">UFOPK1827_02031</name>
</gene>
<proteinExistence type="predicted"/>
<keyword evidence="1" id="KW-0812">Transmembrane</keyword>
<reference evidence="2" key="1">
    <citation type="submission" date="2020-05" db="EMBL/GenBank/DDBJ databases">
        <authorList>
            <person name="Chiriac C."/>
            <person name="Salcher M."/>
            <person name="Ghai R."/>
            <person name="Kavagutti S V."/>
        </authorList>
    </citation>
    <scope>NUCLEOTIDE SEQUENCE</scope>
</reference>
<name>A0A6J6IB24_9ZZZZ</name>
<organism evidence="2">
    <name type="scientific">freshwater metagenome</name>
    <dbReference type="NCBI Taxonomy" id="449393"/>
    <lineage>
        <taxon>unclassified sequences</taxon>
        <taxon>metagenomes</taxon>
        <taxon>ecological metagenomes</taxon>
    </lineage>
</organism>
<keyword evidence="1" id="KW-1133">Transmembrane helix</keyword>
<feature type="transmembrane region" description="Helical" evidence="1">
    <location>
        <begin position="33"/>
        <end position="54"/>
    </location>
</feature>
<dbReference type="AlphaFoldDB" id="A0A6J6IB24"/>
<accession>A0A6J6IB24</accession>
<sequence>MLRFIVTAAIFGVIFALYNLLRPRIDPKFKGRPVLAVLAFVGFFALVGVVFWLVGLY</sequence>